<dbReference type="Pfam" id="PF22624">
    <property type="entry name" value="AASDHPPT_N"/>
    <property type="match status" value="1"/>
</dbReference>
<comment type="similarity">
    <text evidence="1">Belongs to the P-Pant transferase superfamily. Gsp/Sfp/HetI/AcpT family.</text>
</comment>
<dbReference type="EMBL" id="JAJJMO010000001">
    <property type="protein sequence ID" value="MCC9070541.1"/>
    <property type="molecule type" value="Genomic_DNA"/>
</dbReference>
<dbReference type="InterPro" id="IPR008278">
    <property type="entry name" value="4-PPantetheinyl_Trfase_dom"/>
</dbReference>
<dbReference type="PANTHER" id="PTHR12215">
    <property type="entry name" value="PHOSPHOPANTETHEINE TRANSFERASE"/>
    <property type="match status" value="1"/>
</dbReference>
<dbReference type="Gene3D" id="3.90.470.20">
    <property type="entry name" value="4'-phosphopantetheinyl transferase domain"/>
    <property type="match status" value="2"/>
</dbReference>
<dbReference type="InterPro" id="IPR050559">
    <property type="entry name" value="P-Pant_transferase_sf"/>
</dbReference>
<sequence>MSLIYIYYSYISEDNSENLFKNELPKFSSKYQNKIKKYKRWQDAQLSLLGRLLLFKAIEEIYKYKPNKKEILETKFNKPYFKDSSIQFNISHSGEIVVCALCEENQIGIDIEMIVDIEIEDFKSQMTENEWLRVILSDTIKETFFDYWTQKEAVIKTHGHGLSIPLQTFEILESKTTINEKTFFLKEAEIDKKYKCYISSDQDIEVLCIKKYG</sequence>
<dbReference type="InterPro" id="IPR037143">
    <property type="entry name" value="4-PPantetheinyl_Trfase_dom_sf"/>
</dbReference>
<evidence type="ECO:0000256" key="2">
    <source>
        <dbReference type="ARBA" id="ARBA00022679"/>
    </source>
</evidence>
<name>A0ABS8MQP1_9FLAO</name>
<evidence type="ECO:0000259" key="3">
    <source>
        <dbReference type="Pfam" id="PF01648"/>
    </source>
</evidence>
<feature type="domain" description="4'-phosphopantetheinyl transferase" evidence="3">
    <location>
        <begin position="106"/>
        <end position="194"/>
    </location>
</feature>
<dbReference type="GO" id="GO:0016740">
    <property type="term" value="F:transferase activity"/>
    <property type="evidence" value="ECO:0007669"/>
    <property type="project" value="UniProtKB-KW"/>
</dbReference>
<evidence type="ECO:0000256" key="1">
    <source>
        <dbReference type="ARBA" id="ARBA00010990"/>
    </source>
</evidence>
<comment type="caution">
    <text evidence="5">The sequence shown here is derived from an EMBL/GenBank/DDBJ whole genome shotgun (WGS) entry which is preliminary data.</text>
</comment>
<reference evidence="5" key="1">
    <citation type="submission" date="2021-11" db="EMBL/GenBank/DDBJ databases">
        <title>Description of novel Flavobacterium species.</title>
        <authorList>
            <person name="Saticioglu I.B."/>
            <person name="Ay H."/>
            <person name="Altun S."/>
            <person name="Duman M."/>
        </authorList>
    </citation>
    <scope>NUCLEOTIDE SEQUENCE</scope>
    <source>
        <strain evidence="5">F-65</strain>
    </source>
</reference>
<dbReference type="RefSeq" id="WP_229987273.1">
    <property type="nucleotide sequence ID" value="NZ_JAJJMO010000001.1"/>
</dbReference>
<protein>
    <submittedName>
        <fullName evidence="5">4'-phosphopantetheinyl transferase superfamily protein</fullName>
    </submittedName>
</protein>
<dbReference type="InterPro" id="IPR055066">
    <property type="entry name" value="AASDHPPT_N"/>
</dbReference>
<dbReference type="Pfam" id="PF01648">
    <property type="entry name" value="ACPS"/>
    <property type="match status" value="1"/>
</dbReference>
<dbReference type="Proteomes" id="UP001430919">
    <property type="component" value="Unassembled WGS sequence"/>
</dbReference>
<keyword evidence="2 5" id="KW-0808">Transferase</keyword>
<dbReference type="SUPFAM" id="SSF56214">
    <property type="entry name" value="4'-phosphopantetheinyl transferase"/>
    <property type="match status" value="2"/>
</dbReference>
<accession>A0ABS8MQP1</accession>
<keyword evidence="6" id="KW-1185">Reference proteome</keyword>
<proteinExistence type="inferred from homology"/>
<organism evidence="5 6">
    <name type="scientific">Flavobacterium pisciphilum</name>
    <dbReference type="NCBI Taxonomy" id="2893755"/>
    <lineage>
        <taxon>Bacteria</taxon>
        <taxon>Pseudomonadati</taxon>
        <taxon>Bacteroidota</taxon>
        <taxon>Flavobacteriia</taxon>
        <taxon>Flavobacteriales</taxon>
        <taxon>Flavobacteriaceae</taxon>
        <taxon>Flavobacterium</taxon>
    </lineage>
</organism>
<gene>
    <name evidence="5" type="ORF">LNQ49_02865</name>
</gene>
<evidence type="ECO:0000259" key="4">
    <source>
        <dbReference type="Pfam" id="PF22624"/>
    </source>
</evidence>
<dbReference type="PANTHER" id="PTHR12215:SF10">
    <property type="entry name" value="L-AMINOADIPATE-SEMIALDEHYDE DEHYDROGENASE-PHOSPHOPANTETHEINYL TRANSFERASE"/>
    <property type="match status" value="1"/>
</dbReference>
<evidence type="ECO:0000313" key="6">
    <source>
        <dbReference type="Proteomes" id="UP001430919"/>
    </source>
</evidence>
<evidence type="ECO:0000313" key="5">
    <source>
        <dbReference type="EMBL" id="MCC9070541.1"/>
    </source>
</evidence>
<feature type="domain" description="4'-phosphopantetheinyl transferase N-terminal" evidence="4">
    <location>
        <begin position="27"/>
        <end position="100"/>
    </location>
</feature>